<dbReference type="Proteomes" id="UP000001292">
    <property type="component" value="Unassembled WGS sequence"/>
</dbReference>
<protein>
    <submittedName>
        <fullName evidence="2">GM22798</fullName>
    </submittedName>
</protein>
<accession>B4I6U7</accession>
<feature type="region of interest" description="Disordered" evidence="1">
    <location>
        <begin position="53"/>
        <end position="85"/>
    </location>
</feature>
<dbReference type="HOGENOM" id="CLU_2515073_0_0_1"/>
<organism evidence="3">
    <name type="scientific">Drosophila sechellia</name>
    <name type="common">Fruit fly</name>
    <dbReference type="NCBI Taxonomy" id="7238"/>
    <lineage>
        <taxon>Eukaryota</taxon>
        <taxon>Metazoa</taxon>
        <taxon>Ecdysozoa</taxon>
        <taxon>Arthropoda</taxon>
        <taxon>Hexapoda</taxon>
        <taxon>Insecta</taxon>
        <taxon>Pterygota</taxon>
        <taxon>Neoptera</taxon>
        <taxon>Endopterygota</taxon>
        <taxon>Diptera</taxon>
        <taxon>Brachycera</taxon>
        <taxon>Muscomorpha</taxon>
        <taxon>Ephydroidea</taxon>
        <taxon>Drosophilidae</taxon>
        <taxon>Drosophila</taxon>
        <taxon>Sophophora</taxon>
    </lineage>
</organism>
<evidence type="ECO:0000256" key="1">
    <source>
        <dbReference type="SAM" id="MobiDB-lite"/>
    </source>
</evidence>
<reference evidence="2 3" key="1">
    <citation type="journal article" date="2007" name="Nature">
        <title>Evolution of genes and genomes on the Drosophila phylogeny.</title>
        <authorList>
            <consortium name="Drosophila 12 Genomes Consortium"/>
            <person name="Clark A.G."/>
            <person name="Eisen M.B."/>
            <person name="Smith D.R."/>
            <person name="Bergman C.M."/>
            <person name="Oliver B."/>
            <person name="Markow T.A."/>
            <person name="Kaufman T.C."/>
            <person name="Kellis M."/>
            <person name="Gelbart W."/>
            <person name="Iyer V.N."/>
            <person name="Pollard D.A."/>
            <person name="Sackton T.B."/>
            <person name="Larracuente A.M."/>
            <person name="Singh N.D."/>
            <person name="Abad J.P."/>
            <person name="Abt D.N."/>
            <person name="Adryan B."/>
            <person name="Aguade M."/>
            <person name="Akashi H."/>
            <person name="Anderson W.W."/>
            <person name="Aquadro C.F."/>
            <person name="Ardell D.H."/>
            <person name="Arguello R."/>
            <person name="Artieri C.G."/>
            <person name="Barbash D.A."/>
            <person name="Barker D."/>
            <person name="Barsanti P."/>
            <person name="Batterham P."/>
            <person name="Batzoglou S."/>
            <person name="Begun D."/>
            <person name="Bhutkar A."/>
            <person name="Blanco E."/>
            <person name="Bosak S.A."/>
            <person name="Bradley R.K."/>
            <person name="Brand A.D."/>
            <person name="Brent M.R."/>
            <person name="Brooks A.N."/>
            <person name="Brown R.H."/>
            <person name="Butlin R.K."/>
            <person name="Caggese C."/>
            <person name="Calvi B.R."/>
            <person name="Bernardo de Carvalho A."/>
            <person name="Caspi A."/>
            <person name="Castrezana S."/>
            <person name="Celniker S.E."/>
            <person name="Chang J.L."/>
            <person name="Chapple C."/>
            <person name="Chatterji S."/>
            <person name="Chinwalla A."/>
            <person name="Civetta A."/>
            <person name="Clifton S.W."/>
            <person name="Comeron J.M."/>
            <person name="Costello J.C."/>
            <person name="Coyne J.A."/>
            <person name="Daub J."/>
            <person name="David R.G."/>
            <person name="Delcher A.L."/>
            <person name="Delehaunty K."/>
            <person name="Do C.B."/>
            <person name="Ebling H."/>
            <person name="Edwards K."/>
            <person name="Eickbush T."/>
            <person name="Evans J.D."/>
            <person name="Filipski A."/>
            <person name="Findeiss S."/>
            <person name="Freyhult E."/>
            <person name="Fulton L."/>
            <person name="Fulton R."/>
            <person name="Garcia A.C."/>
            <person name="Gardiner A."/>
            <person name="Garfield D.A."/>
            <person name="Garvin B.E."/>
            <person name="Gibson G."/>
            <person name="Gilbert D."/>
            <person name="Gnerre S."/>
            <person name="Godfrey J."/>
            <person name="Good R."/>
            <person name="Gotea V."/>
            <person name="Gravely B."/>
            <person name="Greenberg A.J."/>
            <person name="Griffiths-Jones S."/>
            <person name="Gross S."/>
            <person name="Guigo R."/>
            <person name="Gustafson E.A."/>
            <person name="Haerty W."/>
            <person name="Hahn M.W."/>
            <person name="Halligan D.L."/>
            <person name="Halpern A.L."/>
            <person name="Halter G.M."/>
            <person name="Han M.V."/>
            <person name="Heger A."/>
            <person name="Hillier L."/>
            <person name="Hinrichs A.S."/>
            <person name="Holmes I."/>
            <person name="Hoskins R.A."/>
            <person name="Hubisz M.J."/>
            <person name="Hultmark D."/>
            <person name="Huntley M.A."/>
            <person name="Jaffe D.B."/>
            <person name="Jagadeeshan S."/>
            <person name="Jeck W.R."/>
            <person name="Johnson J."/>
            <person name="Jones C.D."/>
            <person name="Jordan W.C."/>
            <person name="Karpen G.H."/>
            <person name="Kataoka E."/>
            <person name="Keightley P.D."/>
            <person name="Kheradpour P."/>
            <person name="Kirkness E.F."/>
            <person name="Koerich L.B."/>
            <person name="Kristiansen K."/>
            <person name="Kudrna D."/>
            <person name="Kulathinal R.J."/>
            <person name="Kumar S."/>
            <person name="Kwok R."/>
            <person name="Lander E."/>
            <person name="Langley C.H."/>
            <person name="Lapoint R."/>
            <person name="Lazzaro B.P."/>
            <person name="Lee S.J."/>
            <person name="Levesque L."/>
            <person name="Li R."/>
            <person name="Lin C.F."/>
            <person name="Lin M.F."/>
            <person name="Lindblad-Toh K."/>
            <person name="Llopart A."/>
            <person name="Long M."/>
            <person name="Low L."/>
            <person name="Lozovsky E."/>
            <person name="Lu J."/>
            <person name="Luo M."/>
            <person name="Machado C.A."/>
            <person name="Makalowski W."/>
            <person name="Marzo M."/>
            <person name="Matsuda M."/>
            <person name="Matzkin L."/>
            <person name="McAllister B."/>
            <person name="McBride C.S."/>
            <person name="McKernan B."/>
            <person name="McKernan K."/>
            <person name="Mendez-Lago M."/>
            <person name="Minx P."/>
            <person name="Mollenhauer M.U."/>
            <person name="Montooth K."/>
            <person name="Mount S.M."/>
            <person name="Mu X."/>
            <person name="Myers E."/>
            <person name="Negre B."/>
            <person name="Newfeld S."/>
            <person name="Nielsen R."/>
            <person name="Noor M.A."/>
            <person name="O'Grady P."/>
            <person name="Pachter L."/>
            <person name="Papaceit M."/>
            <person name="Parisi M.J."/>
            <person name="Parisi M."/>
            <person name="Parts L."/>
            <person name="Pedersen J.S."/>
            <person name="Pesole G."/>
            <person name="Phillippy A.M."/>
            <person name="Ponting C.P."/>
            <person name="Pop M."/>
            <person name="Porcelli D."/>
            <person name="Powell J.R."/>
            <person name="Prohaska S."/>
            <person name="Pruitt K."/>
            <person name="Puig M."/>
            <person name="Quesneville H."/>
            <person name="Ram K.R."/>
            <person name="Rand D."/>
            <person name="Rasmussen M.D."/>
            <person name="Reed L.K."/>
            <person name="Reenan R."/>
            <person name="Reily A."/>
            <person name="Remington K.A."/>
            <person name="Rieger T.T."/>
            <person name="Ritchie M.G."/>
            <person name="Robin C."/>
            <person name="Rogers Y.H."/>
            <person name="Rohde C."/>
            <person name="Rozas J."/>
            <person name="Rubenfield M.J."/>
            <person name="Ruiz A."/>
            <person name="Russo S."/>
            <person name="Salzberg S.L."/>
            <person name="Sanchez-Gracia A."/>
            <person name="Saranga D.J."/>
            <person name="Sato H."/>
            <person name="Schaeffer S.W."/>
            <person name="Schatz M.C."/>
            <person name="Schlenke T."/>
            <person name="Schwartz R."/>
            <person name="Segarra C."/>
            <person name="Singh R.S."/>
            <person name="Sirot L."/>
            <person name="Sirota M."/>
            <person name="Sisneros N.B."/>
            <person name="Smith C.D."/>
            <person name="Smith T.F."/>
            <person name="Spieth J."/>
            <person name="Stage D.E."/>
            <person name="Stark A."/>
            <person name="Stephan W."/>
            <person name="Strausberg R.L."/>
            <person name="Strempel S."/>
            <person name="Sturgill D."/>
            <person name="Sutton G."/>
            <person name="Sutton G.G."/>
            <person name="Tao W."/>
            <person name="Teichmann S."/>
            <person name="Tobari Y.N."/>
            <person name="Tomimura Y."/>
            <person name="Tsolas J.M."/>
            <person name="Valente V.L."/>
            <person name="Venter E."/>
            <person name="Venter J.C."/>
            <person name="Vicario S."/>
            <person name="Vieira F.G."/>
            <person name="Vilella A.J."/>
            <person name="Villasante A."/>
            <person name="Walenz B."/>
            <person name="Wang J."/>
            <person name="Wasserman M."/>
            <person name="Watts T."/>
            <person name="Wilson D."/>
            <person name="Wilson R.K."/>
            <person name="Wing R.A."/>
            <person name="Wolfner M.F."/>
            <person name="Wong A."/>
            <person name="Wong G.K."/>
            <person name="Wu C.I."/>
            <person name="Wu G."/>
            <person name="Yamamoto D."/>
            <person name="Yang H.P."/>
            <person name="Yang S.P."/>
            <person name="Yorke J.A."/>
            <person name="Yoshida K."/>
            <person name="Zdobnov E."/>
            <person name="Zhang P."/>
            <person name="Zhang Y."/>
            <person name="Zimin A.V."/>
            <person name="Baldwin J."/>
            <person name="Abdouelleil A."/>
            <person name="Abdulkadir J."/>
            <person name="Abebe A."/>
            <person name="Abera B."/>
            <person name="Abreu J."/>
            <person name="Acer S.C."/>
            <person name="Aftuck L."/>
            <person name="Alexander A."/>
            <person name="An P."/>
            <person name="Anderson E."/>
            <person name="Anderson S."/>
            <person name="Arachi H."/>
            <person name="Azer M."/>
            <person name="Bachantsang P."/>
            <person name="Barry A."/>
            <person name="Bayul T."/>
            <person name="Berlin A."/>
            <person name="Bessette D."/>
            <person name="Bloom T."/>
            <person name="Blye J."/>
            <person name="Boguslavskiy L."/>
            <person name="Bonnet C."/>
            <person name="Boukhgalter B."/>
            <person name="Bourzgui I."/>
            <person name="Brown A."/>
            <person name="Cahill P."/>
            <person name="Channer S."/>
            <person name="Cheshatsang Y."/>
            <person name="Chuda L."/>
            <person name="Citroen M."/>
            <person name="Collymore A."/>
            <person name="Cooke P."/>
            <person name="Costello M."/>
            <person name="D'Aco K."/>
            <person name="Daza R."/>
            <person name="De Haan G."/>
            <person name="DeGray S."/>
            <person name="DeMaso C."/>
            <person name="Dhargay N."/>
            <person name="Dooley K."/>
            <person name="Dooley E."/>
            <person name="Doricent M."/>
            <person name="Dorje P."/>
            <person name="Dorjee K."/>
            <person name="Dupes A."/>
            <person name="Elong R."/>
            <person name="Falk J."/>
            <person name="Farina A."/>
            <person name="Faro S."/>
            <person name="Ferguson D."/>
            <person name="Fisher S."/>
            <person name="Foley C.D."/>
            <person name="Franke A."/>
            <person name="Friedrich D."/>
            <person name="Gadbois L."/>
            <person name="Gearin G."/>
            <person name="Gearin C.R."/>
            <person name="Giannoukos G."/>
            <person name="Goode T."/>
            <person name="Graham J."/>
            <person name="Grandbois E."/>
            <person name="Grewal S."/>
            <person name="Gyaltsen K."/>
            <person name="Hafez N."/>
            <person name="Hagos B."/>
            <person name="Hall J."/>
            <person name="Henson C."/>
            <person name="Hollinger A."/>
            <person name="Honan T."/>
            <person name="Huard M.D."/>
            <person name="Hughes L."/>
            <person name="Hurhula B."/>
            <person name="Husby M.E."/>
            <person name="Kamat A."/>
            <person name="Kanga B."/>
            <person name="Kashin S."/>
            <person name="Khazanovich D."/>
            <person name="Kisner P."/>
            <person name="Lance K."/>
            <person name="Lara M."/>
            <person name="Lee W."/>
            <person name="Lennon N."/>
            <person name="Letendre F."/>
            <person name="LeVine R."/>
            <person name="Lipovsky A."/>
            <person name="Liu X."/>
            <person name="Liu J."/>
            <person name="Liu S."/>
            <person name="Lokyitsang T."/>
            <person name="Lokyitsang Y."/>
            <person name="Lubonja R."/>
            <person name="Lui A."/>
            <person name="MacDonald P."/>
            <person name="Magnisalis V."/>
            <person name="Maru K."/>
            <person name="Matthews C."/>
            <person name="McCusker W."/>
            <person name="McDonough S."/>
            <person name="Mehta T."/>
            <person name="Meldrim J."/>
            <person name="Meneus L."/>
            <person name="Mihai O."/>
            <person name="Mihalev A."/>
            <person name="Mihova T."/>
            <person name="Mittelman R."/>
            <person name="Mlenga V."/>
            <person name="Montmayeur A."/>
            <person name="Mulrain L."/>
            <person name="Navidi A."/>
            <person name="Naylor J."/>
            <person name="Negash T."/>
            <person name="Nguyen T."/>
            <person name="Nguyen N."/>
            <person name="Nicol R."/>
            <person name="Norbu C."/>
            <person name="Norbu N."/>
            <person name="Novod N."/>
            <person name="O'Neill B."/>
            <person name="Osman S."/>
            <person name="Markiewicz E."/>
            <person name="Oyono O.L."/>
            <person name="Patti C."/>
            <person name="Phunkhang P."/>
            <person name="Pierre F."/>
            <person name="Priest M."/>
            <person name="Raghuraman S."/>
            <person name="Rege F."/>
            <person name="Reyes R."/>
            <person name="Rise C."/>
            <person name="Rogov P."/>
            <person name="Ross K."/>
            <person name="Ryan E."/>
            <person name="Settipalli S."/>
            <person name="Shea T."/>
            <person name="Sherpa N."/>
            <person name="Shi L."/>
            <person name="Shih D."/>
            <person name="Sparrow T."/>
            <person name="Spaulding J."/>
            <person name="Stalker J."/>
            <person name="Stange-Thomann N."/>
            <person name="Stavropoulos S."/>
            <person name="Stone C."/>
            <person name="Strader C."/>
            <person name="Tesfaye S."/>
            <person name="Thomson T."/>
            <person name="Thoulutsang Y."/>
            <person name="Thoulutsang D."/>
            <person name="Topham K."/>
            <person name="Topping I."/>
            <person name="Tsamla T."/>
            <person name="Vassiliev H."/>
            <person name="Vo A."/>
            <person name="Wangchuk T."/>
            <person name="Wangdi T."/>
            <person name="Weiand M."/>
            <person name="Wilkinson J."/>
            <person name="Wilson A."/>
            <person name="Yadav S."/>
            <person name="Young G."/>
            <person name="Yu Q."/>
            <person name="Zembek L."/>
            <person name="Zhong D."/>
            <person name="Zimmer A."/>
            <person name="Zwirko Z."/>
            <person name="Jaffe D.B."/>
            <person name="Alvarez P."/>
            <person name="Brockman W."/>
            <person name="Butler J."/>
            <person name="Chin C."/>
            <person name="Gnerre S."/>
            <person name="Grabherr M."/>
            <person name="Kleber M."/>
            <person name="Mauceli E."/>
            <person name="MacCallum I."/>
        </authorList>
    </citation>
    <scope>NUCLEOTIDE SEQUENCE [LARGE SCALE GENOMIC DNA]</scope>
    <source>
        <strain evidence="3">Rob3c / Tucson 14021-0248.25</strain>
    </source>
</reference>
<dbReference type="AlphaFoldDB" id="B4I6U7"/>
<gene>
    <name evidence="2" type="primary">Dsec\GM22798</name>
    <name evidence="2" type="ORF">Dsec_GM22798</name>
</gene>
<keyword evidence="3" id="KW-1185">Reference proteome</keyword>
<dbReference type="STRING" id="7238.B4I6U7"/>
<evidence type="ECO:0000313" key="2">
    <source>
        <dbReference type="EMBL" id="EDW56045.1"/>
    </source>
</evidence>
<name>B4I6U7_DROSE</name>
<sequence length="85" mass="8935">MTEPAVPGEELCSSDLVSPIPNGENSNTSSMSLASTALALIHNGFPLIDRRSEEGYHGSEVEPVLEADPGIQSRPETSAVHFSGL</sequence>
<proteinExistence type="predicted"/>
<dbReference type="EMBL" id="CH480823">
    <property type="protein sequence ID" value="EDW56045.1"/>
    <property type="molecule type" value="Genomic_DNA"/>
</dbReference>
<evidence type="ECO:0000313" key="3">
    <source>
        <dbReference type="Proteomes" id="UP000001292"/>
    </source>
</evidence>
<feature type="region of interest" description="Disordered" evidence="1">
    <location>
        <begin position="1"/>
        <end position="30"/>
    </location>
</feature>